<sequence length="274" mass="31149">MDLTITSWNYFKMDWGDMPSMEGSSQMTRSMLEMRNPKCFDLSKEKHLEEISINENEADKVSVPGCPYVEHSLELVHGIKNKEKLLDECVDMNSATMTINKVSEFRNTMNDPAKKQNFNNTSSCLSCSDVDDAIEWGLTRILLCHGFEVASKSTLSVLRDVVKHYLSNMCTTLRSLIDNEALTGRTGFYDCLDQLLHDMNIGDIHALTDFYEKDVIQYHKQLKNKYDKVQSNMGAGSRLNSTHSNVKVEVISSYEASGSGRWRPITKANQPTRH</sequence>
<accession>A0ABP0G4A5</accession>
<name>A0ABP0G4A5_CLALP</name>
<dbReference type="Gene3D" id="1.10.20.10">
    <property type="entry name" value="Histone, subunit A"/>
    <property type="match status" value="1"/>
</dbReference>
<dbReference type="Proteomes" id="UP001642483">
    <property type="component" value="Unassembled WGS sequence"/>
</dbReference>
<evidence type="ECO:0000313" key="2">
    <source>
        <dbReference type="Proteomes" id="UP001642483"/>
    </source>
</evidence>
<comment type="caution">
    <text evidence="1">The sequence shown here is derived from an EMBL/GenBank/DDBJ whole genome shotgun (WGS) entry which is preliminary data.</text>
</comment>
<dbReference type="CDD" id="cd06847">
    <property type="entry name" value="HFD_SUPT7L"/>
    <property type="match status" value="1"/>
</dbReference>
<keyword evidence="2" id="KW-1185">Reference proteome</keyword>
<protein>
    <recommendedName>
        <fullName evidence="3">Bromodomain associated domain-containing protein</fullName>
    </recommendedName>
</protein>
<dbReference type="EMBL" id="CAWYQH010000102">
    <property type="protein sequence ID" value="CAK8686380.1"/>
    <property type="molecule type" value="Genomic_DNA"/>
</dbReference>
<dbReference type="InterPro" id="IPR009072">
    <property type="entry name" value="Histone-fold"/>
</dbReference>
<organism evidence="1 2">
    <name type="scientific">Clavelina lepadiformis</name>
    <name type="common">Light-bulb sea squirt</name>
    <name type="synonym">Ascidia lepadiformis</name>
    <dbReference type="NCBI Taxonomy" id="159417"/>
    <lineage>
        <taxon>Eukaryota</taxon>
        <taxon>Metazoa</taxon>
        <taxon>Chordata</taxon>
        <taxon>Tunicata</taxon>
        <taxon>Ascidiacea</taxon>
        <taxon>Aplousobranchia</taxon>
        <taxon>Clavelinidae</taxon>
        <taxon>Clavelina</taxon>
    </lineage>
</organism>
<dbReference type="PANTHER" id="PTHR28598:SF1">
    <property type="entry name" value="STAGA COMPLEX 65 SUBUNIT GAMMA"/>
    <property type="match status" value="1"/>
</dbReference>
<gene>
    <name evidence="1" type="ORF">CVLEPA_LOCUS18321</name>
</gene>
<dbReference type="InterPro" id="IPR039460">
    <property type="entry name" value="SUPT7L/Spt7"/>
</dbReference>
<dbReference type="PANTHER" id="PTHR28598">
    <property type="entry name" value="STAGA COMPLEX 65 SUBUNIT GAMMA"/>
    <property type="match status" value="1"/>
</dbReference>
<reference evidence="1 2" key="1">
    <citation type="submission" date="2024-02" db="EMBL/GenBank/DDBJ databases">
        <authorList>
            <person name="Daric V."/>
            <person name="Darras S."/>
        </authorList>
    </citation>
    <scope>NUCLEOTIDE SEQUENCE [LARGE SCALE GENOMIC DNA]</scope>
</reference>
<evidence type="ECO:0000313" key="1">
    <source>
        <dbReference type="EMBL" id="CAK8686380.1"/>
    </source>
</evidence>
<proteinExistence type="predicted"/>
<evidence type="ECO:0008006" key="3">
    <source>
        <dbReference type="Google" id="ProtNLM"/>
    </source>
</evidence>